<dbReference type="Pfam" id="PF14223">
    <property type="entry name" value="Retrotran_gag_2"/>
    <property type="match status" value="1"/>
</dbReference>
<dbReference type="PANTHER" id="PTHR47481">
    <property type="match status" value="1"/>
</dbReference>
<reference evidence="2 3" key="1">
    <citation type="journal article" date="2015" name="Proc. Natl. Acad. Sci. U.S.A.">
        <title>The resurrection genome of Boea hygrometrica: A blueprint for survival of dehydration.</title>
        <authorList>
            <person name="Xiao L."/>
            <person name="Yang G."/>
            <person name="Zhang L."/>
            <person name="Yang X."/>
            <person name="Zhao S."/>
            <person name="Ji Z."/>
            <person name="Zhou Q."/>
            <person name="Hu M."/>
            <person name="Wang Y."/>
            <person name="Chen M."/>
            <person name="Xu Y."/>
            <person name="Jin H."/>
            <person name="Xiao X."/>
            <person name="Hu G."/>
            <person name="Bao F."/>
            <person name="Hu Y."/>
            <person name="Wan P."/>
            <person name="Li L."/>
            <person name="Deng X."/>
            <person name="Kuang T."/>
            <person name="Xiang C."/>
            <person name="Zhu J.K."/>
            <person name="Oliver M.J."/>
            <person name="He Y."/>
        </authorList>
    </citation>
    <scope>NUCLEOTIDE SEQUENCE [LARGE SCALE GENOMIC DNA]</scope>
    <source>
        <strain evidence="3">cv. XS01</strain>
    </source>
</reference>
<dbReference type="EMBL" id="KV013947">
    <property type="protein sequence ID" value="KZV23162.1"/>
    <property type="molecule type" value="Genomic_DNA"/>
</dbReference>
<gene>
    <name evidence="2" type="ORF">F511_05001</name>
</gene>
<accession>A0A2Z7AVA9</accession>
<dbReference type="Proteomes" id="UP000250235">
    <property type="component" value="Unassembled WGS sequence"/>
</dbReference>
<dbReference type="OrthoDB" id="1938465at2759"/>
<proteinExistence type="predicted"/>
<evidence type="ECO:0008006" key="4">
    <source>
        <dbReference type="Google" id="ProtNLM"/>
    </source>
</evidence>
<name>A0A2Z7AVA9_9LAMI</name>
<dbReference type="PANTHER" id="PTHR47481:SF22">
    <property type="entry name" value="RETROTRANSPOSON GAG DOMAIN-CONTAINING PROTEIN"/>
    <property type="match status" value="1"/>
</dbReference>
<sequence>MATENNLVVLQNNKDPDHPLTLVTIHNSIKLTSTNYLSWKTQIESILIGYDLYKFIDGSYPSPPATITTNDTVSANPAYQTWLRQDKLLFGALVGTISINLVPLITHSTTSHDAWLTLANTYARPSRGYRNDTAGNRHKLDVIILIFDFSVLRRYYIMAVLLSRARNIAQLLKAKITSLEKMESMLSISRFHADSCYKSMAGECRRKSPDFRDKPPGFLTFRRYESARAGGQVEPVPDTDNEDEENQVTSA</sequence>
<evidence type="ECO:0000256" key="1">
    <source>
        <dbReference type="SAM" id="MobiDB-lite"/>
    </source>
</evidence>
<dbReference type="AlphaFoldDB" id="A0A2Z7AVA9"/>
<evidence type="ECO:0000313" key="2">
    <source>
        <dbReference type="EMBL" id="KZV23162.1"/>
    </source>
</evidence>
<organism evidence="2 3">
    <name type="scientific">Dorcoceras hygrometricum</name>
    <dbReference type="NCBI Taxonomy" id="472368"/>
    <lineage>
        <taxon>Eukaryota</taxon>
        <taxon>Viridiplantae</taxon>
        <taxon>Streptophyta</taxon>
        <taxon>Embryophyta</taxon>
        <taxon>Tracheophyta</taxon>
        <taxon>Spermatophyta</taxon>
        <taxon>Magnoliopsida</taxon>
        <taxon>eudicotyledons</taxon>
        <taxon>Gunneridae</taxon>
        <taxon>Pentapetalae</taxon>
        <taxon>asterids</taxon>
        <taxon>lamiids</taxon>
        <taxon>Lamiales</taxon>
        <taxon>Gesneriaceae</taxon>
        <taxon>Didymocarpoideae</taxon>
        <taxon>Trichosporeae</taxon>
        <taxon>Loxocarpinae</taxon>
        <taxon>Dorcoceras</taxon>
    </lineage>
</organism>
<keyword evidence="3" id="KW-1185">Reference proteome</keyword>
<feature type="compositionally biased region" description="Acidic residues" evidence="1">
    <location>
        <begin position="237"/>
        <end position="251"/>
    </location>
</feature>
<evidence type="ECO:0000313" key="3">
    <source>
        <dbReference type="Proteomes" id="UP000250235"/>
    </source>
</evidence>
<protein>
    <recommendedName>
        <fullName evidence="4">Retrotransposon Copia-like N-terminal domain-containing protein</fullName>
    </recommendedName>
</protein>
<feature type="region of interest" description="Disordered" evidence="1">
    <location>
        <begin position="227"/>
        <end position="251"/>
    </location>
</feature>